<feature type="transmembrane region" description="Helical" evidence="2">
    <location>
        <begin position="147"/>
        <end position="171"/>
    </location>
</feature>
<feature type="transmembrane region" description="Helical" evidence="2">
    <location>
        <begin position="191"/>
        <end position="210"/>
    </location>
</feature>
<feature type="transmembrane region" description="Helical" evidence="2">
    <location>
        <begin position="21"/>
        <end position="46"/>
    </location>
</feature>
<feature type="transmembrane region" description="Helical" evidence="2">
    <location>
        <begin position="52"/>
        <end position="72"/>
    </location>
</feature>
<feature type="transmembrane region" description="Helical" evidence="2">
    <location>
        <begin position="216"/>
        <end position="231"/>
    </location>
</feature>
<feature type="compositionally biased region" description="Basic and acidic residues" evidence="1">
    <location>
        <begin position="255"/>
        <end position="266"/>
    </location>
</feature>
<dbReference type="Proteomes" id="UP000316473">
    <property type="component" value="Chromosome"/>
</dbReference>
<sequence length="266" mass="30343">MEARYVRGIQGLQWILSGFYFFRLSPLNWIFLCFTYLLIITTLGLVPYLGGLAGVLTVPVFIAGIMAACRQLDLNNKLELEYLFYGFKKHTKALVTIGGIYLIGDVLITGFFMLMGGDALFDMLLRGKRFDGVEFELPSVTNDILSAILYSLLLTIPLLMAVWFSPMLVIFEKMPPLIAIRKSFFACLKNLFAFQIYFIALFVLAILAAIPYGLGYIIWFPVAFASAYFSYKDIFHYEQEDEDIQDSQEEEAIQEDVKQLEDNKPE</sequence>
<accession>A0A4Y1YMQ1</accession>
<dbReference type="EMBL" id="AP019755">
    <property type="protein sequence ID" value="BBL35442.1"/>
    <property type="molecule type" value="Genomic_DNA"/>
</dbReference>
<feature type="region of interest" description="Disordered" evidence="1">
    <location>
        <begin position="242"/>
        <end position="266"/>
    </location>
</feature>
<keyword evidence="4" id="KW-1185">Reference proteome</keyword>
<protein>
    <recommendedName>
        <fullName evidence="5">Transmembrane protein</fullName>
    </recommendedName>
</protein>
<dbReference type="NCBIfam" id="NF041043">
    <property type="entry name" value="BPSS1780_fam"/>
    <property type="match status" value="1"/>
</dbReference>
<dbReference type="InterPro" id="IPR047798">
    <property type="entry name" value="BPSS1780-like"/>
</dbReference>
<dbReference type="KEGG" id="nst:Nstercoris_01708"/>
<feature type="transmembrane region" description="Helical" evidence="2">
    <location>
        <begin position="93"/>
        <end position="115"/>
    </location>
</feature>
<dbReference type="AlphaFoldDB" id="A0A4Y1YMQ1"/>
<name>A0A4Y1YMQ1_9PROT</name>
<evidence type="ECO:0000313" key="3">
    <source>
        <dbReference type="EMBL" id="BBL35442.1"/>
    </source>
</evidence>
<reference evidence="3 4" key="1">
    <citation type="submission" date="2019-06" db="EMBL/GenBank/DDBJ databases">
        <title>Nitrosomonas stercoris KYUHI-S whole genome shotgun sequence.</title>
        <authorList>
            <person name="Nakagawa T."/>
            <person name="Tsuchiya Y."/>
            <person name="Takahashi R."/>
        </authorList>
    </citation>
    <scope>NUCLEOTIDE SEQUENCE [LARGE SCALE GENOMIC DNA]</scope>
    <source>
        <strain evidence="3 4">KYUHI-S</strain>
    </source>
</reference>
<evidence type="ECO:0000256" key="2">
    <source>
        <dbReference type="SAM" id="Phobius"/>
    </source>
</evidence>
<evidence type="ECO:0008006" key="5">
    <source>
        <dbReference type="Google" id="ProtNLM"/>
    </source>
</evidence>
<proteinExistence type="predicted"/>
<evidence type="ECO:0000256" key="1">
    <source>
        <dbReference type="SAM" id="MobiDB-lite"/>
    </source>
</evidence>
<keyword evidence="2" id="KW-1133">Transmembrane helix</keyword>
<feature type="compositionally biased region" description="Acidic residues" evidence="1">
    <location>
        <begin position="242"/>
        <end position="254"/>
    </location>
</feature>
<keyword evidence="2" id="KW-0472">Membrane</keyword>
<organism evidence="3 4">
    <name type="scientific">Nitrosomonas stercoris</name>
    <dbReference type="NCBI Taxonomy" id="1444684"/>
    <lineage>
        <taxon>Bacteria</taxon>
        <taxon>Pseudomonadati</taxon>
        <taxon>Pseudomonadota</taxon>
        <taxon>Betaproteobacteria</taxon>
        <taxon>Nitrosomonadales</taxon>
        <taxon>Nitrosomonadaceae</taxon>
        <taxon>Nitrosomonas</taxon>
    </lineage>
</organism>
<keyword evidence="2" id="KW-0812">Transmembrane</keyword>
<gene>
    <name evidence="3" type="ORF">Nstercoris_01708</name>
</gene>
<evidence type="ECO:0000313" key="4">
    <source>
        <dbReference type="Proteomes" id="UP000316473"/>
    </source>
</evidence>